<comment type="caution">
    <text evidence="5">The sequence shown here is derived from an EMBL/GenBank/DDBJ whole genome shotgun (WGS) entry which is preliminary data.</text>
</comment>
<dbReference type="RefSeq" id="WP_379599263.1">
    <property type="nucleotide sequence ID" value="NZ_JBHUDE010000163.1"/>
</dbReference>
<evidence type="ECO:0000313" key="6">
    <source>
        <dbReference type="Proteomes" id="UP001597221"/>
    </source>
</evidence>
<evidence type="ECO:0000256" key="2">
    <source>
        <dbReference type="ARBA" id="ARBA00022763"/>
    </source>
</evidence>
<evidence type="ECO:0000256" key="4">
    <source>
        <dbReference type="SAM" id="MobiDB-lite"/>
    </source>
</evidence>
<name>A0ABW4HXF6_9BACI</name>
<proteinExistence type="inferred from homology"/>
<keyword evidence="2" id="KW-0227">DNA damage</keyword>
<keyword evidence="3" id="KW-0234">DNA repair</keyword>
<reference evidence="6" key="1">
    <citation type="journal article" date="2019" name="Int. J. Syst. Evol. Microbiol.">
        <title>The Global Catalogue of Microorganisms (GCM) 10K type strain sequencing project: providing services to taxonomists for standard genome sequencing and annotation.</title>
        <authorList>
            <consortium name="The Broad Institute Genomics Platform"/>
            <consortium name="The Broad Institute Genome Sequencing Center for Infectious Disease"/>
            <person name="Wu L."/>
            <person name="Ma J."/>
        </authorList>
    </citation>
    <scope>NUCLEOTIDE SEQUENCE [LARGE SCALE GENOMIC DNA]</scope>
    <source>
        <strain evidence="6">CGMCC 1.12376</strain>
    </source>
</reference>
<keyword evidence="6" id="KW-1185">Reference proteome</keyword>
<evidence type="ECO:0000256" key="1">
    <source>
        <dbReference type="ARBA" id="ARBA00006638"/>
    </source>
</evidence>
<organism evidence="5 6">
    <name type="scientific">Oceanobacillus luteolus</name>
    <dbReference type="NCBI Taxonomy" id="1274358"/>
    <lineage>
        <taxon>Bacteria</taxon>
        <taxon>Bacillati</taxon>
        <taxon>Bacillota</taxon>
        <taxon>Bacilli</taxon>
        <taxon>Bacillales</taxon>
        <taxon>Bacillaceae</taxon>
        <taxon>Oceanobacillus</taxon>
    </lineage>
</organism>
<protein>
    <submittedName>
        <fullName evidence="5">Rad52/Rad22 family DNA repair protein</fullName>
    </submittedName>
</protein>
<evidence type="ECO:0000313" key="5">
    <source>
        <dbReference type="EMBL" id="MFD1609782.1"/>
    </source>
</evidence>
<evidence type="ECO:0000256" key="3">
    <source>
        <dbReference type="ARBA" id="ARBA00023204"/>
    </source>
</evidence>
<sequence length="240" mass="27943">MWYKNSFTQRKTVTKYDGADLTAFEATKGGISGAFKRAAVHFGIGRYLYNLQEEMVQIFPNKNQGKIYMRDNKSKIEGYWNPPQLPDWALPSRNSGNVSQQQPVTNPNISSKQEKDPRTEVQKYINEFEKVIGISNNPQLIIRIFNKANKLQIDALNYVRNASLKELTAYYKALKPIYQLQRIKLKYNFEETQFLNLVQTYLVNIKVTSLQRCFFNVSDKQVKQVEELAKATYFQKQQVS</sequence>
<gene>
    <name evidence="5" type="ORF">ACFSBH_19370</name>
</gene>
<comment type="similarity">
    <text evidence="1">Belongs to the RAD52 family.</text>
</comment>
<feature type="region of interest" description="Disordered" evidence="4">
    <location>
        <begin position="90"/>
        <end position="117"/>
    </location>
</feature>
<dbReference type="Pfam" id="PF04098">
    <property type="entry name" value="Rad52_Rad22"/>
    <property type="match status" value="1"/>
</dbReference>
<dbReference type="EMBL" id="JBHUDE010000163">
    <property type="protein sequence ID" value="MFD1609782.1"/>
    <property type="molecule type" value="Genomic_DNA"/>
</dbReference>
<dbReference type="Proteomes" id="UP001597221">
    <property type="component" value="Unassembled WGS sequence"/>
</dbReference>
<feature type="compositionally biased region" description="Polar residues" evidence="4">
    <location>
        <begin position="92"/>
        <end position="111"/>
    </location>
</feature>
<accession>A0ABW4HXF6</accession>
<dbReference type="InterPro" id="IPR041247">
    <property type="entry name" value="Rad52_fam"/>
</dbReference>